<proteinExistence type="predicted"/>
<dbReference type="STRING" id="281090.Lxx10300"/>
<keyword evidence="2" id="KW-1185">Reference proteome</keyword>
<evidence type="ECO:0000313" key="2">
    <source>
        <dbReference type="Proteomes" id="UP000001306"/>
    </source>
</evidence>
<organism evidence="1 2">
    <name type="scientific">Leifsonia xyli subsp. xyli (strain CTCB07)</name>
    <dbReference type="NCBI Taxonomy" id="281090"/>
    <lineage>
        <taxon>Bacteria</taxon>
        <taxon>Bacillati</taxon>
        <taxon>Actinomycetota</taxon>
        <taxon>Actinomycetes</taxon>
        <taxon>Micrococcales</taxon>
        <taxon>Microbacteriaceae</taxon>
        <taxon>Leifsonia</taxon>
    </lineage>
</organism>
<dbReference type="InterPro" id="IPR032710">
    <property type="entry name" value="NTF2-like_dom_sf"/>
</dbReference>
<dbReference type="Proteomes" id="UP000001306">
    <property type="component" value="Chromosome"/>
</dbReference>
<evidence type="ECO:0000313" key="1">
    <source>
        <dbReference type="EMBL" id="AAT88894.1"/>
    </source>
</evidence>
<accession>Q6AFF1</accession>
<sequence length="111" mass="11510">MRFGRTTQGAHTVASTVTDLAALHPAWAERFNAADLPGMLALYESDAVFLPQPGVPVTGTGLGDALQEFIDLSVPVRVTVRHTAQVGELGLTAPGVTVTGGSTARVRTARA</sequence>
<evidence type="ECO:0008006" key="3">
    <source>
        <dbReference type="Google" id="ProtNLM"/>
    </source>
</evidence>
<name>Q6AFF1_LEIXX</name>
<dbReference type="Gene3D" id="3.10.450.50">
    <property type="match status" value="1"/>
</dbReference>
<dbReference type="KEGG" id="lxx:Lxx10300"/>
<gene>
    <name evidence="1" type="ordered locus">Lxx10300</name>
</gene>
<dbReference type="SUPFAM" id="SSF54427">
    <property type="entry name" value="NTF2-like"/>
    <property type="match status" value="1"/>
</dbReference>
<dbReference type="eggNOG" id="COG4319">
    <property type="taxonomic scope" value="Bacteria"/>
</dbReference>
<protein>
    <recommendedName>
        <fullName evidence="3">DUF4440 domain-containing protein</fullName>
    </recommendedName>
</protein>
<reference evidence="1 2" key="1">
    <citation type="journal article" date="2004" name="Mol. Plant Microbe Interact.">
        <title>The genome sequence of the Gram-positive sugarcane pathogen Leifsonia xyli subsp. xyli.</title>
        <authorList>
            <person name="Monteiro-Vitorello C.B."/>
            <person name="Camargo L.E.A."/>
            <person name="Van Sluys M.A."/>
            <person name="Kitajima J.P."/>
            <person name="Truffi D."/>
            <person name="do Amaral A.M."/>
            <person name="Harakava R."/>
            <person name="de Oliveira J.C.F."/>
            <person name="Wood D."/>
            <person name="de Oliveira M.C."/>
            <person name="Miyaki C.Y."/>
            <person name="Takita M.A."/>
            <person name="da Silva A.C.R."/>
            <person name="Furlan L.R."/>
            <person name="Carraro D.M."/>
            <person name="Camarotte G."/>
            <person name="Almeida N.F. Jr."/>
            <person name="Carrer H."/>
            <person name="Coutinho L.L."/>
            <person name="El-Dorry H.A."/>
            <person name="Ferro M.I.T."/>
            <person name="Gagliardi P.R."/>
            <person name="Giglioti E."/>
            <person name="Goldman M.H.S."/>
            <person name="Goldman G.H."/>
            <person name="Kimura E.T."/>
            <person name="Ferro E.S."/>
            <person name="Kuramae E.E."/>
            <person name="Lemos E.G.M."/>
            <person name="Lemos M.V.F."/>
            <person name="Mauro S.M.Z."/>
            <person name="Machado M.A."/>
            <person name="Marino C.L."/>
            <person name="Menck C.F."/>
            <person name="Nunes L.R."/>
            <person name="Oliveira R.C."/>
            <person name="Pereira G.G."/>
            <person name="Siqueira W."/>
            <person name="de Souza A.A."/>
            <person name="Tsai S.M."/>
            <person name="Zanca A.S."/>
            <person name="Simpson A.J.G."/>
            <person name="Brumbley S.M."/>
            <person name="Setubal J.C."/>
        </authorList>
    </citation>
    <scope>NUCLEOTIDE SEQUENCE [LARGE SCALE GENOMIC DNA]</scope>
    <source>
        <strain evidence="1 2">CTCB07</strain>
    </source>
</reference>
<dbReference type="AlphaFoldDB" id="Q6AFF1"/>
<dbReference type="HOGENOM" id="CLU_2155191_0_0_11"/>
<dbReference type="EMBL" id="AE016822">
    <property type="protein sequence ID" value="AAT88894.1"/>
    <property type="molecule type" value="Genomic_DNA"/>
</dbReference>